<evidence type="ECO:0000313" key="2">
    <source>
        <dbReference type="Proteomes" id="UP001159363"/>
    </source>
</evidence>
<protein>
    <submittedName>
        <fullName evidence="1">Uncharacterized protein</fullName>
    </submittedName>
</protein>
<proteinExistence type="predicted"/>
<keyword evidence="2" id="KW-1185">Reference proteome</keyword>
<comment type="caution">
    <text evidence="1">The sequence shown here is derived from an EMBL/GenBank/DDBJ whole genome shotgun (WGS) entry which is preliminary data.</text>
</comment>
<sequence length="495" mass="53942">MSHQFKAQLTTGGGGRGGAEARTVVFHQGEPRPNPGEFVLGFYARSNPVFFGDLPFPPPLHSGAAPYSPRFSLGSQDIDIMRRPLQSTGGACNSRCCSARIRRHGILVSCCVGRSYVIPALERNSGAVTMLRHGNASTAEYQLMSGVFPGDNLPEEATVLGKWFLRRRECAADEWSSLRGCGNYLGRARTIVSWAPSPAAGGTVTHASQPPPPLFSHSPPPFIHCQLQKGMPGSRMVLPRPCRQPYQRLSTIKKEVDQGGRGGVGVRLLNSHQGEPSSIPGGAAPRPSHVGIESCRTMPLVYRPSRGISHFPRPLHSGAAPYSLRLTLTSPQDPDVKEQHKSLNSTRVCELHAAPAPSFVRTRVDALVEKGRTPFPTHPPGYNLLTTRPHTVGMVPIQSRQREGGHSSLVQLEGRMGSQAPRSSRRSCPLKDCYMQYWKSFQHIHQSVAVTVSRVDSCGREKSSELLPCPEPAVLTPTPSYRRRTTLASRESLAL</sequence>
<gene>
    <name evidence="1" type="ORF">PR048_021515</name>
</gene>
<evidence type="ECO:0000313" key="1">
    <source>
        <dbReference type="EMBL" id="KAJ8877063.1"/>
    </source>
</evidence>
<reference evidence="1 2" key="1">
    <citation type="submission" date="2023-02" db="EMBL/GenBank/DDBJ databases">
        <title>LHISI_Scaffold_Assembly.</title>
        <authorList>
            <person name="Stuart O.P."/>
            <person name="Cleave R."/>
            <person name="Magrath M.J.L."/>
            <person name="Mikheyev A.S."/>
        </authorList>
    </citation>
    <scope>NUCLEOTIDE SEQUENCE [LARGE SCALE GENOMIC DNA]</scope>
    <source>
        <strain evidence="1">Daus_M_001</strain>
        <tissue evidence="1">Leg muscle</tissue>
    </source>
</reference>
<name>A0ABQ9GYE2_9NEOP</name>
<accession>A0ABQ9GYE2</accession>
<dbReference type="EMBL" id="JARBHB010000008">
    <property type="protein sequence ID" value="KAJ8877063.1"/>
    <property type="molecule type" value="Genomic_DNA"/>
</dbReference>
<organism evidence="1 2">
    <name type="scientific">Dryococelus australis</name>
    <dbReference type="NCBI Taxonomy" id="614101"/>
    <lineage>
        <taxon>Eukaryota</taxon>
        <taxon>Metazoa</taxon>
        <taxon>Ecdysozoa</taxon>
        <taxon>Arthropoda</taxon>
        <taxon>Hexapoda</taxon>
        <taxon>Insecta</taxon>
        <taxon>Pterygota</taxon>
        <taxon>Neoptera</taxon>
        <taxon>Polyneoptera</taxon>
        <taxon>Phasmatodea</taxon>
        <taxon>Verophasmatodea</taxon>
        <taxon>Anareolatae</taxon>
        <taxon>Phasmatidae</taxon>
        <taxon>Eurycanthinae</taxon>
        <taxon>Dryococelus</taxon>
    </lineage>
</organism>
<dbReference type="Proteomes" id="UP001159363">
    <property type="component" value="Chromosome 7"/>
</dbReference>